<dbReference type="Proteomes" id="UP000319801">
    <property type="component" value="Unassembled WGS sequence"/>
</dbReference>
<sequence>MEHLNFSINQTFESDINSTVGTSQVGAVVFLSFCCLIGLPSNIAVIITIARQWNRHMSFTVKLMLNLAICDLLAPFGVFGLLNGWTYGLWSCKFLTYLIYLAMYGGVLTVTMMAAHYYHTIKSKVPDLSTLERLKKARRHLLLIGLWSLAAVFALPVVICQSVQLKRGLLRCQRTISSPSGKVTVLVLEILFAYILPFTIIAASYCWILKTQLQEGENVKKRKCRMRRIVISIVTAFFLIWTPVHVINSVDIATTVTKTSFPTVYEQLKVIRRTTGDLSKSVSILNCCLNPFLYAFASGIFKKKRHDQKKENNTDITVTN</sequence>
<evidence type="ECO:0000256" key="6">
    <source>
        <dbReference type="ARBA" id="ARBA00023170"/>
    </source>
</evidence>
<proteinExistence type="predicted"/>
<evidence type="ECO:0000256" key="4">
    <source>
        <dbReference type="ARBA" id="ARBA00023040"/>
    </source>
</evidence>
<evidence type="ECO:0000256" key="2">
    <source>
        <dbReference type="ARBA" id="ARBA00022692"/>
    </source>
</evidence>
<keyword evidence="4" id="KW-0297">G-protein coupled receptor</keyword>
<organism evidence="10 11">
    <name type="scientific">Bagarius yarrelli</name>
    <name type="common">Goonch</name>
    <name type="synonym">Bagrus yarrelli</name>
    <dbReference type="NCBI Taxonomy" id="175774"/>
    <lineage>
        <taxon>Eukaryota</taxon>
        <taxon>Metazoa</taxon>
        <taxon>Chordata</taxon>
        <taxon>Craniata</taxon>
        <taxon>Vertebrata</taxon>
        <taxon>Euteleostomi</taxon>
        <taxon>Actinopterygii</taxon>
        <taxon>Neopterygii</taxon>
        <taxon>Teleostei</taxon>
        <taxon>Ostariophysi</taxon>
        <taxon>Siluriformes</taxon>
        <taxon>Sisoridae</taxon>
        <taxon>Sisorinae</taxon>
        <taxon>Bagarius</taxon>
    </lineage>
</organism>
<reference evidence="10 11" key="1">
    <citation type="journal article" date="2019" name="Genome Biol. Evol.">
        <title>Whole-Genome Sequencing of the Giant Devil Catfish, Bagarius yarrelli.</title>
        <authorList>
            <person name="Jiang W."/>
            <person name="Lv Y."/>
            <person name="Cheng L."/>
            <person name="Yang K."/>
            <person name="Chao B."/>
            <person name="Wang X."/>
            <person name="Li Y."/>
            <person name="Pan X."/>
            <person name="You X."/>
            <person name="Zhang Y."/>
            <person name="Yang J."/>
            <person name="Li J."/>
            <person name="Zhang X."/>
            <person name="Liu S."/>
            <person name="Sun C."/>
            <person name="Yang J."/>
            <person name="Shi Q."/>
        </authorList>
    </citation>
    <scope>NUCLEOTIDE SEQUENCE [LARGE SCALE GENOMIC DNA]</scope>
    <source>
        <strain evidence="10">JWS20170419001</strain>
        <tissue evidence="10">Muscle</tissue>
    </source>
</reference>
<accession>A0A556V2T8</accession>
<protein>
    <submittedName>
        <fullName evidence="10">Mu-type opioid receptor</fullName>
    </submittedName>
</protein>
<dbReference type="InterPro" id="IPR000276">
    <property type="entry name" value="GPCR_Rhodpsn"/>
</dbReference>
<comment type="subcellular location">
    <subcellularLocation>
        <location evidence="1">Membrane</location>
    </subcellularLocation>
</comment>
<evidence type="ECO:0000313" key="10">
    <source>
        <dbReference type="EMBL" id="TSS72710.1"/>
    </source>
</evidence>
<evidence type="ECO:0000256" key="5">
    <source>
        <dbReference type="ARBA" id="ARBA00023136"/>
    </source>
</evidence>
<feature type="transmembrane region" description="Helical" evidence="8">
    <location>
        <begin position="27"/>
        <end position="51"/>
    </location>
</feature>
<dbReference type="GO" id="GO:0019957">
    <property type="term" value="F:C-C chemokine binding"/>
    <property type="evidence" value="ECO:0007669"/>
    <property type="project" value="TreeGrafter"/>
</dbReference>
<feature type="transmembrane region" description="Helical" evidence="8">
    <location>
        <begin position="140"/>
        <end position="165"/>
    </location>
</feature>
<dbReference type="GO" id="GO:0019722">
    <property type="term" value="P:calcium-mediated signaling"/>
    <property type="evidence" value="ECO:0007669"/>
    <property type="project" value="TreeGrafter"/>
</dbReference>
<dbReference type="InterPro" id="IPR017452">
    <property type="entry name" value="GPCR_Rhodpsn_7TM"/>
</dbReference>
<keyword evidence="7" id="KW-0807">Transducer</keyword>
<comment type="caution">
    <text evidence="10">The sequence shown here is derived from an EMBL/GenBank/DDBJ whole genome shotgun (WGS) entry which is preliminary data.</text>
</comment>
<feature type="transmembrane region" description="Helical" evidence="8">
    <location>
        <begin position="63"/>
        <end position="85"/>
    </location>
</feature>
<dbReference type="SUPFAM" id="SSF81321">
    <property type="entry name" value="Family A G protein-coupled receptor-like"/>
    <property type="match status" value="1"/>
</dbReference>
<dbReference type="Pfam" id="PF00001">
    <property type="entry name" value="7tm_1"/>
    <property type="match status" value="1"/>
</dbReference>
<dbReference type="OrthoDB" id="5968937at2759"/>
<evidence type="ECO:0000256" key="3">
    <source>
        <dbReference type="ARBA" id="ARBA00022989"/>
    </source>
</evidence>
<feature type="transmembrane region" description="Helical" evidence="8">
    <location>
        <begin position="282"/>
        <end position="301"/>
    </location>
</feature>
<dbReference type="AlphaFoldDB" id="A0A556V2T8"/>
<keyword evidence="2 8" id="KW-0812">Transmembrane</keyword>
<name>A0A556V2T8_BAGYA</name>
<dbReference type="PANTHER" id="PTHR10489">
    <property type="entry name" value="CELL ADHESION MOLECULE"/>
    <property type="match status" value="1"/>
</dbReference>
<feature type="transmembrane region" description="Helical" evidence="8">
    <location>
        <begin position="185"/>
        <end position="208"/>
    </location>
</feature>
<feature type="domain" description="G-protein coupled receptors family 1 profile" evidence="9">
    <location>
        <begin position="41"/>
        <end position="294"/>
    </location>
</feature>
<dbReference type="GO" id="GO:0060326">
    <property type="term" value="P:cell chemotaxis"/>
    <property type="evidence" value="ECO:0007669"/>
    <property type="project" value="TreeGrafter"/>
</dbReference>
<dbReference type="PRINTS" id="PR00237">
    <property type="entry name" value="GPCRRHODOPSN"/>
</dbReference>
<feature type="transmembrane region" description="Helical" evidence="8">
    <location>
        <begin position="229"/>
        <end position="247"/>
    </location>
</feature>
<gene>
    <name evidence="10" type="ORF">Baya_12136</name>
</gene>
<evidence type="ECO:0000256" key="8">
    <source>
        <dbReference type="SAM" id="Phobius"/>
    </source>
</evidence>
<dbReference type="InterPro" id="IPR050119">
    <property type="entry name" value="CCR1-9-like"/>
</dbReference>
<dbReference type="GO" id="GO:0006955">
    <property type="term" value="P:immune response"/>
    <property type="evidence" value="ECO:0007669"/>
    <property type="project" value="TreeGrafter"/>
</dbReference>
<keyword evidence="5 8" id="KW-0472">Membrane</keyword>
<dbReference type="PROSITE" id="PS50262">
    <property type="entry name" value="G_PROTEIN_RECEP_F1_2"/>
    <property type="match status" value="1"/>
</dbReference>
<keyword evidence="3 8" id="KW-1133">Transmembrane helix</keyword>
<evidence type="ECO:0000256" key="7">
    <source>
        <dbReference type="ARBA" id="ARBA00023224"/>
    </source>
</evidence>
<dbReference type="PANTHER" id="PTHR10489:SF946">
    <property type="entry name" value="LEUKOTRIENE B4 RECEPTOR 1-LIKE"/>
    <property type="match status" value="1"/>
</dbReference>
<evidence type="ECO:0000259" key="9">
    <source>
        <dbReference type="PROSITE" id="PS50262"/>
    </source>
</evidence>
<keyword evidence="6 10" id="KW-0675">Receptor</keyword>
<keyword evidence="11" id="KW-1185">Reference proteome</keyword>
<dbReference type="GO" id="GO:0007204">
    <property type="term" value="P:positive regulation of cytosolic calcium ion concentration"/>
    <property type="evidence" value="ECO:0007669"/>
    <property type="project" value="TreeGrafter"/>
</dbReference>
<dbReference type="EMBL" id="VCAZ01000104">
    <property type="protein sequence ID" value="TSS72710.1"/>
    <property type="molecule type" value="Genomic_DNA"/>
</dbReference>
<dbReference type="GO" id="GO:0016493">
    <property type="term" value="F:C-C chemokine receptor activity"/>
    <property type="evidence" value="ECO:0007669"/>
    <property type="project" value="TreeGrafter"/>
</dbReference>
<evidence type="ECO:0000256" key="1">
    <source>
        <dbReference type="ARBA" id="ARBA00004370"/>
    </source>
</evidence>
<feature type="transmembrane region" description="Helical" evidence="8">
    <location>
        <begin position="97"/>
        <end position="119"/>
    </location>
</feature>
<dbReference type="GO" id="GO:0009897">
    <property type="term" value="C:external side of plasma membrane"/>
    <property type="evidence" value="ECO:0007669"/>
    <property type="project" value="TreeGrafter"/>
</dbReference>
<evidence type="ECO:0000313" key="11">
    <source>
        <dbReference type="Proteomes" id="UP000319801"/>
    </source>
</evidence>
<dbReference type="Gene3D" id="1.20.1070.10">
    <property type="entry name" value="Rhodopsin 7-helix transmembrane proteins"/>
    <property type="match status" value="1"/>
</dbReference>